<organism evidence="1 2">
    <name type="scientific">Rhododendron molle</name>
    <name type="common">Chinese azalea</name>
    <name type="synonym">Azalea mollis</name>
    <dbReference type="NCBI Taxonomy" id="49168"/>
    <lineage>
        <taxon>Eukaryota</taxon>
        <taxon>Viridiplantae</taxon>
        <taxon>Streptophyta</taxon>
        <taxon>Embryophyta</taxon>
        <taxon>Tracheophyta</taxon>
        <taxon>Spermatophyta</taxon>
        <taxon>Magnoliopsida</taxon>
        <taxon>eudicotyledons</taxon>
        <taxon>Gunneridae</taxon>
        <taxon>Pentapetalae</taxon>
        <taxon>asterids</taxon>
        <taxon>Ericales</taxon>
        <taxon>Ericaceae</taxon>
        <taxon>Ericoideae</taxon>
        <taxon>Rhodoreae</taxon>
        <taxon>Rhododendron</taxon>
    </lineage>
</organism>
<sequence length="109" mass="13204">MLRHLWALCKKEDIFWVKSLHATVSSIIHNGTWRWPRMRLPIVREIVASTDPNLIPYVDREDTVTWTLFENGSFSVRSAWQALRTNGPEVFWFNMVWHRWHIPRWSFIQ</sequence>
<gene>
    <name evidence="1" type="ORF">RHMOL_Rhmol11G0156500</name>
</gene>
<comment type="caution">
    <text evidence="1">The sequence shown here is derived from an EMBL/GenBank/DDBJ whole genome shotgun (WGS) entry which is preliminary data.</text>
</comment>
<dbReference type="EMBL" id="CM046398">
    <property type="protein sequence ID" value="KAI8531703.1"/>
    <property type="molecule type" value="Genomic_DNA"/>
</dbReference>
<dbReference type="Proteomes" id="UP001062846">
    <property type="component" value="Chromosome 11"/>
</dbReference>
<evidence type="ECO:0000313" key="1">
    <source>
        <dbReference type="EMBL" id="KAI8531703.1"/>
    </source>
</evidence>
<name>A0ACC0LUA9_RHOML</name>
<proteinExistence type="predicted"/>
<keyword evidence="2" id="KW-1185">Reference proteome</keyword>
<evidence type="ECO:0000313" key="2">
    <source>
        <dbReference type="Proteomes" id="UP001062846"/>
    </source>
</evidence>
<reference evidence="1" key="1">
    <citation type="submission" date="2022-02" db="EMBL/GenBank/DDBJ databases">
        <title>Plant Genome Project.</title>
        <authorList>
            <person name="Zhang R.-G."/>
        </authorList>
    </citation>
    <scope>NUCLEOTIDE SEQUENCE</scope>
    <source>
        <strain evidence="1">AT1</strain>
    </source>
</reference>
<accession>A0ACC0LUA9</accession>
<protein>
    <submittedName>
        <fullName evidence="1">Uncharacterized protein</fullName>
    </submittedName>
</protein>